<dbReference type="Proteomes" id="UP000694553">
    <property type="component" value="Unassembled WGS sequence"/>
</dbReference>
<accession>A0A8U7MPH4</accession>
<dbReference type="PROSITE" id="PS50119">
    <property type="entry name" value="ZF_BBOX"/>
    <property type="match status" value="1"/>
</dbReference>
<dbReference type="InterPro" id="IPR050143">
    <property type="entry name" value="TRIM/RBCC"/>
</dbReference>
<dbReference type="InterPro" id="IPR001841">
    <property type="entry name" value="Znf_RING"/>
</dbReference>
<dbReference type="SUPFAM" id="SSF57850">
    <property type="entry name" value="RING/U-box"/>
    <property type="match status" value="1"/>
</dbReference>
<dbReference type="InterPro" id="IPR013083">
    <property type="entry name" value="Znf_RING/FYVE/PHD"/>
</dbReference>
<name>A0A8U7MPH4_CORMO</name>
<dbReference type="Gene3D" id="3.30.160.60">
    <property type="entry name" value="Classic Zinc Finger"/>
    <property type="match status" value="1"/>
</dbReference>
<evidence type="ECO:0000313" key="2">
    <source>
        <dbReference type="Proteomes" id="UP000694553"/>
    </source>
</evidence>
<reference evidence="1" key="2">
    <citation type="submission" date="2025-08" db="UniProtKB">
        <authorList>
            <consortium name="Ensembl"/>
        </authorList>
    </citation>
    <scope>IDENTIFICATION</scope>
</reference>
<dbReference type="GO" id="GO:0008270">
    <property type="term" value="F:zinc ion binding"/>
    <property type="evidence" value="ECO:0007669"/>
    <property type="project" value="InterPro"/>
</dbReference>
<dbReference type="AlphaFoldDB" id="A0A8U7MPH4"/>
<keyword evidence="2" id="KW-1185">Reference proteome</keyword>
<dbReference type="PANTHER" id="PTHR24103">
    <property type="entry name" value="E3 UBIQUITIN-PROTEIN LIGASE TRIM"/>
    <property type="match status" value="1"/>
</dbReference>
<dbReference type="Pfam" id="PF00643">
    <property type="entry name" value="zf-B_box"/>
    <property type="match status" value="1"/>
</dbReference>
<reference evidence="2" key="1">
    <citation type="submission" date="2019-10" db="EMBL/GenBank/DDBJ databases">
        <title>Corvus moneduloides (New Caledonian crow) genome, bCorMon1, primary haplotype.</title>
        <authorList>
            <person name="Rutz C."/>
            <person name="Fungtammasan C."/>
            <person name="Mountcastle J."/>
            <person name="Formenti G."/>
            <person name="Chow W."/>
            <person name="Howe K."/>
            <person name="Steele M.P."/>
            <person name="Fernandes J."/>
            <person name="Gilbert M.T.P."/>
            <person name="Fedrigo O."/>
            <person name="Jarvis E.D."/>
            <person name="Gemmell N."/>
        </authorList>
    </citation>
    <scope>NUCLEOTIDE SEQUENCE [LARGE SCALE GENOMIC DNA]</scope>
</reference>
<dbReference type="SMART" id="SM00184">
    <property type="entry name" value="RING"/>
    <property type="match status" value="1"/>
</dbReference>
<dbReference type="PROSITE" id="PS00518">
    <property type="entry name" value="ZF_RING_1"/>
    <property type="match status" value="1"/>
</dbReference>
<dbReference type="SUPFAM" id="SSF57845">
    <property type="entry name" value="B-box zinc-binding domain"/>
    <property type="match status" value="1"/>
</dbReference>
<dbReference type="InterPro" id="IPR017907">
    <property type="entry name" value="Znf_RING_CS"/>
</dbReference>
<proteinExistence type="predicted"/>
<sequence>MARRPLVLSPALMEASLTCAVCLSLLEEPVTLPLCSHNFCRGCVVECLASAEAARLRKLCPLPRGGVAALPVNTTLAEIVKLYRSGAAGAATAGEAALGPKPGSDLVSPQAFGGSCQKHPSRPVQLYCRMCRQAGCGQCVSEEHQGIFHSVNLIDTVYQEEKVSAALPPPLQGSAGRSGCTLKVPPGTGCCYSETQGKPRHGGQERGRGPVLLWGRLRSLWTAGVCLSGLLSDCI</sequence>
<protein>
    <submittedName>
        <fullName evidence="1">Uncharacterized protein</fullName>
    </submittedName>
</protein>
<dbReference type="InterPro" id="IPR000315">
    <property type="entry name" value="Znf_B-box"/>
</dbReference>
<evidence type="ECO:0000313" key="1">
    <source>
        <dbReference type="Ensembl" id="ENSCMUP00000032790.1"/>
    </source>
</evidence>
<dbReference type="Gene3D" id="3.30.40.10">
    <property type="entry name" value="Zinc/RING finger domain, C3HC4 (zinc finger)"/>
    <property type="match status" value="1"/>
</dbReference>
<dbReference type="PROSITE" id="PS50089">
    <property type="entry name" value="ZF_RING_2"/>
    <property type="match status" value="1"/>
</dbReference>
<dbReference type="Ensembl" id="ENSCMUT00000031397.1">
    <property type="protein sequence ID" value="ENSCMUP00000032790.1"/>
    <property type="gene ID" value="ENSCMUG00000020231.1"/>
</dbReference>
<organism evidence="1 2">
    <name type="scientific">Corvus moneduloides</name>
    <name type="common">New Caledonian crow</name>
    <dbReference type="NCBI Taxonomy" id="1196302"/>
    <lineage>
        <taxon>Eukaryota</taxon>
        <taxon>Metazoa</taxon>
        <taxon>Chordata</taxon>
        <taxon>Craniata</taxon>
        <taxon>Vertebrata</taxon>
        <taxon>Euteleostomi</taxon>
        <taxon>Archelosauria</taxon>
        <taxon>Archosauria</taxon>
        <taxon>Dinosauria</taxon>
        <taxon>Saurischia</taxon>
        <taxon>Theropoda</taxon>
        <taxon>Coelurosauria</taxon>
        <taxon>Aves</taxon>
        <taxon>Neognathae</taxon>
        <taxon>Neoaves</taxon>
        <taxon>Telluraves</taxon>
        <taxon>Australaves</taxon>
        <taxon>Passeriformes</taxon>
        <taxon>Corvoidea</taxon>
        <taxon>Corvidae</taxon>
        <taxon>Corvus</taxon>
    </lineage>
</organism>
<reference evidence="1" key="3">
    <citation type="submission" date="2025-09" db="UniProtKB">
        <authorList>
            <consortium name="Ensembl"/>
        </authorList>
    </citation>
    <scope>IDENTIFICATION</scope>
</reference>
<dbReference type="Pfam" id="PF13923">
    <property type="entry name" value="zf-C3HC4_2"/>
    <property type="match status" value="1"/>
</dbReference>